<accession>A0ACC2LLT1</accession>
<comment type="caution">
    <text evidence="1">The sequence shown here is derived from an EMBL/GenBank/DDBJ whole genome shotgun (WGS) entry which is preliminary data.</text>
</comment>
<evidence type="ECO:0000313" key="2">
    <source>
        <dbReference type="Proteomes" id="UP001234297"/>
    </source>
</evidence>
<keyword evidence="2" id="KW-1185">Reference proteome</keyword>
<protein>
    <submittedName>
        <fullName evidence="1">Uncharacterized protein</fullName>
    </submittedName>
</protein>
<sequence>WNACVSNDKEESKRAEMSCYWKENPRGMPDRAFPNYEWSGLNVSF</sequence>
<dbReference type="EMBL" id="CM056816">
    <property type="protein sequence ID" value="KAJ8634422.1"/>
    <property type="molecule type" value="Genomic_DNA"/>
</dbReference>
<name>A0ACC2LLT1_PERAE</name>
<organism evidence="1 2">
    <name type="scientific">Persea americana</name>
    <name type="common">Avocado</name>
    <dbReference type="NCBI Taxonomy" id="3435"/>
    <lineage>
        <taxon>Eukaryota</taxon>
        <taxon>Viridiplantae</taxon>
        <taxon>Streptophyta</taxon>
        <taxon>Embryophyta</taxon>
        <taxon>Tracheophyta</taxon>
        <taxon>Spermatophyta</taxon>
        <taxon>Magnoliopsida</taxon>
        <taxon>Magnoliidae</taxon>
        <taxon>Laurales</taxon>
        <taxon>Lauraceae</taxon>
        <taxon>Persea</taxon>
    </lineage>
</organism>
<proteinExistence type="predicted"/>
<dbReference type="Proteomes" id="UP001234297">
    <property type="component" value="Chromosome 8"/>
</dbReference>
<gene>
    <name evidence="1" type="ORF">MRB53_027758</name>
</gene>
<feature type="non-terminal residue" evidence="1">
    <location>
        <position position="1"/>
    </location>
</feature>
<reference evidence="1 2" key="1">
    <citation type="journal article" date="2022" name="Hortic Res">
        <title>A haplotype resolved chromosomal level avocado genome allows analysis of novel avocado genes.</title>
        <authorList>
            <person name="Nath O."/>
            <person name="Fletcher S.J."/>
            <person name="Hayward A."/>
            <person name="Shaw L.M."/>
            <person name="Masouleh A.K."/>
            <person name="Furtado A."/>
            <person name="Henry R.J."/>
            <person name="Mitter N."/>
        </authorList>
    </citation>
    <scope>NUCLEOTIDE SEQUENCE [LARGE SCALE GENOMIC DNA]</scope>
    <source>
        <strain evidence="2">cv. Hass</strain>
    </source>
</reference>
<evidence type="ECO:0000313" key="1">
    <source>
        <dbReference type="EMBL" id="KAJ8634422.1"/>
    </source>
</evidence>